<dbReference type="Gene3D" id="3.30.360.10">
    <property type="entry name" value="Dihydrodipicolinate Reductase, domain 2"/>
    <property type="match status" value="1"/>
</dbReference>
<evidence type="ECO:0000313" key="5">
    <source>
        <dbReference type="EMBL" id="MDT0353001.1"/>
    </source>
</evidence>
<gene>
    <name evidence="5" type="ORF">RM445_26145</name>
</gene>
<evidence type="ECO:0000256" key="1">
    <source>
        <dbReference type="ARBA" id="ARBA00010928"/>
    </source>
</evidence>
<dbReference type="PANTHER" id="PTHR22604">
    <property type="entry name" value="OXIDOREDUCTASES"/>
    <property type="match status" value="1"/>
</dbReference>
<dbReference type="InterPro" id="IPR000683">
    <property type="entry name" value="Gfo/Idh/MocA-like_OxRdtase_N"/>
</dbReference>
<comment type="similarity">
    <text evidence="1">Belongs to the Gfo/Idh/MocA family.</text>
</comment>
<dbReference type="PANTHER" id="PTHR22604:SF105">
    <property type="entry name" value="TRANS-1,2-DIHYDROBENZENE-1,2-DIOL DEHYDROGENASE"/>
    <property type="match status" value="1"/>
</dbReference>
<keyword evidence="6" id="KW-1185">Reference proteome</keyword>
<comment type="caution">
    <text evidence="5">The sequence shown here is derived from an EMBL/GenBank/DDBJ whole genome shotgun (WGS) entry which is preliminary data.</text>
</comment>
<dbReference type="Pfam" id="PF22725">
    <property type="entry name" value="GFO_IDH_MocA_C3"/>
    <property type="match status" value="1"/>
</dbReference>
<dbReference type="InterPro" id="IPR036291">
    <property type="entry name" value="NAD(P)-bd_dom_sf"/>
</dbReference>
<sequence length="351" mass="37347">MSFPSTFPASRLPDPMAAPTLRWGVLGTGWIAERFAGSLRRNTRQEVVAVGSRSVASAKEFADRVGIGRAHGSYVDLVTDSEVDVVYVATPHNFHHSHAQLAIDAGKHVLVEKPLALNAVEAAEVAERAAERGVYCAEALWTFYLPSYDVIRQLLDDGVLGDVRTVLADHGEWFPDTHRILRHDLAGGALLDLGTYPLALASWVLGEPEQVVAIGQDVPGGEVHGQVSAVLRHSGGTQSAINTTVMADTPNRAVLAGTGATLVTDGPFFFPGDLTLTSAGKESTIHYTEPAIGHDGLFVTAVEAARRIAAGETGTPLRPLADSVATLRVVDEIRRQIGVTYLEESAPGLPQ</sequence>
<name>A0ABU2NGB8_9PSEU</name>
<organism evidence="5 6">
    <name type="scientific">Pseudonocardia charpentierae</name>
    <dbReference type="NCBI Taxonomy" id="3075545"/>
    <lineage>
        <taxon>Bacteria</taxon>
        <taxon>Bacillati</taxon>
        <taxon>Actinomycetota</taxon>
        <taxon>Actinomycetes</taxon>
        <taxon>Pseudonocardiales</taxon>
        <taxon>Pseudonocardiaceae</taxon>
        <taxon>Pseudonocardia</taxon>
    </lineage>
</organism>
<evidence type="ECO:0000259" key="4">
    <source>
        <dbReference type="Pfam" id="PF22725"/>
    </source>
</evidence>
<dbReference type="InterPro" id="IPR050984">
    <property type="entry name" value="Gfo/Idh/MocA_domain"/>
</dbReference>
<feature type="domain" description="GFO/IDH/MocA-like oxidoreductase" evidence="4">
    <location>
        <begin position="151"/>
        <end position="262"/>
    </location>
</feature>
<proteinExistence type="inferred from homology"/>
<keyword evidence="2" id="KW-0560">Oxidoreductase</keyword>
<dbReference type="Pfam" id="PF01408">
    <property type="entry name" value="GFO_IDH_MocA"/>
    <property type="match status" value="1"/>
</dbReference>
<dbReference type="EMBL" id="JAVREJ010000024">
    <property type="protein sequence ID" value="MDT0353001.1"/>
    <property type="molecule type" value="Genomic_DNA"/>
</dbReference>
<evidence type="ECO:0000256" key="2">
    <source>
        <dbReference type="ARBA" id="ARBA00023002"/>
    </source>
</evidence>
<reference evidence="6" key="1">
    <citation type="submission" date="2023-07" db="EMBL/GenBank/DDBJ databases">
        <title>30 novel species of actinomycetes from the DSMZ collection.</title>
        <authorList>
            <person name="Nouioui I."/>
        </authorList>
    </citation>
    <scope>NUCLEOTIDE SEQUENCE [LARGE SCALE GENOMIC DNA]</scope>
    <source>
        <strain evidence="6">DSM 45834</strain>
    </source>
</reference>
<dbReference type="RefSeq" id="WP_311559513.1">
    <property type="nucleotide sequence ID" value="NZ_JAVREJ010000024.1"/>
</dbReference>
<dbReference type="SUPFAM" id="SSF51735">
    <property type="entry name" value="NAD(P)-binding Rossmann-fold domains"/>
    <property type="match status" value="1"/>
</dbReference>
<evidence type="ECO:0000313" key="6">
    <source>
        <dbReference type="Proteomes" id="UP001183202"/>
    </source>
</evidence>
<protein>
    <submittedName>
        <fullName evidence="5">Gfo/Idh/MocA family oxidoreductase</fullName>
    </submittedName>
</protein>
<dbReference type="SUPFAM" id="SSF55347">
    <property type="entry name" value="Glyceraldehyde-3-phosphate dehydrogenase-like, C-terminal domain"/>
    <property type="match status" value="1"/>
</dbReference>
<dbReference type="Proteomes" id="UP001183202">
    <property type="component" value="Unassembled WGS sequence"/>
</dbReference>
<dbReference type="Gene3D" id="3.40.50.720">
    <property type="entry name" value="NAD(P)-binding Rossmann-like Domain"/>
    <property type="match status" value="1"/>
</dbReference>
<dbReference type="InterPro" id="IPR055170">
    <property type="entry name" value="GFO_IDH_MocA-like_dom"/>
</dbReference>
<accession>A0ABU2NGB8</accession>
<evidence type="ECO:0000259" key="3">
    <source>
        <dbReference type="Pfam" id="PF01408"/>
    </source>
</evidence>
<feature type="domain" description="Gfo/Idh/MocA-like oxidoreductase N-terminal" evidence="3">
    <location>
        <begin position="21"/>
        <end position="137"/>
    </location>
</feature>